<keyword evidence="2" id="KW-1185">Reference proteome</keyword>
<accession>A0A846MJS1</accession>
<proteinExistence type="predicted"/>
<dbReference type="AlphaFoldDB" id="A0A846MJS1"/>
<dbReference type="Proteomes" id="UP000532769">
    <property type="component" value="Unassembled WGS sequence"/>
</dbReference>
<gene>
    <name evidence="1" type="ORF">BDD39_002385</name>
</gene>
<reference evidence="1 2" key="1">
    <citation type="submission" date="2020-03" db="EMBL/GenBank/DDBJ databases">
        <title>Genomic Encyclopedia of Archaeal and Bacterial Type Strains, Phase II (KMG-II): from individual species to whole genera.</title>
        <authorList>
            <person name="Goeker M."/>
        </authorList>
    </citation>
    <scope>NUCLEOTIDE SEQUENCE [LARGE SCALE GENOMIC DNA]</scope>
    <source>
        <strain evidence="1 2">DSM 4749</strain>
    </source>
</reference>
<evidence type="ECO:0000313" key="2">
    <source>
        <dbReference type="Proteomes" id="UP000532769"/>
    </source>
</evidence>
<dbReference type="EMBL" id="JAASRS010000001">
    <property type="protein sequence ID" value="NIK15875.1"/>
    <property type="molecule type" value="Genomic_DNA"/>
</dbReference>
<organism evidence="1 2">
    <name type="scientific">Saccharococcus thermophilus</name>
    <dbReference type="NCBI Taxonomy" id="29396"/>
    <lineage>
        <taxon>Bacteria</taxon>
        <taxon>Bacillati</taxon>
        <taxon>Bacillota</taxon>
        <taxon>Bacilli</taxon>
        <taxon>Bacillales</taxon>
        <taxon>Anoxybacillaceae</taxon>
        <taxon>Saccharococcus</taxon>
    </lineage>
</organism>
<name>A0A846MJS1_9BACL</name>
<evidence type="ECO:0000313" key="1">
    <source>
        <dbReference type="EMBL" id="NIK15875.1"/>
    </source>
</evidence>
<sequence>MKEAIKQYLPFAMIAPDAQFANVVVTFLTILEAKTNGKA</sequence>
<protein>
    <submittedName>
        <fullName evidence="1">Rubrerythrin</fullName>
    </submittedName>
</protein>
<comment type="caution">
    <text evidence="1">The sequence shown here is derived from an EMBL/GenBank/DDBJ whole genome shotgun (WGS) entry which is preliminary data.</text>
</comment>